<sequence length="1004" mass="113335">MFRDWISGKKKRLWGMAPPGAGKTFLVSRIQAELRDRPMFRGGASTSKIAVMYMHYNDQRPANMLLGCMLRQFIGSSHSIPSEIDKLENTNGDAQLDSQQLVRLIQGLADENNLYLVIDAWDECQPEAGGRFLKELLSLGDQISVFITSRFTSDTERSLSKFYPVKISANADDIRDYVSYNIAHNSRLKEFAQTDKSLEDDIKHKLIQESGTNESGIIFLLVRLHMESLQDEVLLEDVRSKLKTLKHDLNDKYRDIIHRVGNQNPSRRTIAVNALIWITYASRPLMAKELQHALAVSPEDQQYKPGRMPRVDDIIAFCCGMVVLERSSDTFRLVHNTARAFMGDLTKSDKRFKDPHCCISLVIANYLCMPALEQPDDPDQGISYAIDLRDHPHRNDKQNAYEIQRQGYCRPVDESYPDGISYQTKMRTFPLARYAGIYLGHHLRAIQNPGSTLAMDALKSTYELLSQRPKKLFYERLLHDTNSYPPLRPEDRQRRRTFIWEESTNYDDGMSVLDSSDEEGPITATGPAREITPLHLAAQIGIPELVARFLNDTSLLQVRDYAGLNPLGVALCSSHADVVLSLLKAGSNLDLRSSEGCQLLLFAAQSDSRAEEVVHLILEHSLLIPDKGGNVVLKHLAWLWILAITKLRYYGSRILQLCQARGSFWKACRLGLKQEPLPSNADPPDTKSKKVHLSSSAEEIRDTSPILSQVRIARTYSEAIFPPERQEQRDYLKFVAAALRNDCEKIESLVKDGKVLLKPRGRGHQGSLRLLVNLALFLALENNNTEVVKLLINGGVSVESRDFNYRTPLHRAVARSNVDLVEYLMSYEAEVDPKDCRQETPWTMAVRNHDEKMCGLLVKSGANVHTRGLDGKTLLYEAAAAGKVEIVKLLLKQGVDPSVTTDYGWSSLHWAAANGKLECVRLLLDAGANRNPLSDTQKSPLDMAIERNQTVIEGILRREGAETSDKIYARYGGHHYSFFDQDECGEESNSEDDEESESEEDDWE</sequence>
<dbReference type="Proteomes" id="UP000277212">
    <property type="component" value="Unassembled WGS sequence"/>
</dbReference>
<dbReference type="PANTHER" id="PTHR24198">
    <property type="entry name" value="ANKYRIN REPEAT AND PROTEIN KINASE DOMAIN-CONTAINING PROTEIN"/>
    <property type="match status" value="1"/>
</dbReference>
<dbReference type="EMBL" id="NKUJ01000758">
    <property type="protein sequence ID" value="RMI99067.1"/>
    <property type="molecule type" value="Genomic_DNA"/>
</dbReference>
<feature type="region of interest" description="Disordered" evidence="4">
    <location>
        <begin position="676"/>
        <end position="700"/>
    </location>
</feature>
<evidence type="ECO:0000256" key="4">
    <source>
        <dbReference type="SAM" id="MobiDB-lite"/>
    </source>
</evidence>
<dbReference type="SMART" id="SM00248">
    <property type="entry name" value="ANK"/>
    <property type="match status" value="8"/>
</dbReference>
<protein>
    <submittedName>
        <fullName evidence="7">Uncharacterized protein</fullName>
    </submittedName>
</protein>
<proteinExistence type="predicted"/>
<dbReference type="Pfam" id="PF22939">
    <property type="entry name" value="WHD_GPIID"/>
    <property type="match status" value="1"/>
</dbReference>
<feature type="repeat" description="ANK" evidence="3">
    <location>
        <begin position="562"/>
        <end position="594"/>
    </location>
</feature>
<dbReference type="PANTHER" id="PTHR24198:SF165">
    <property type="entry name" value="ANKYRIN REPEAT-CONTAINING PROTEIN-RELATED"/>
    <property type="match status" value="1"/>
</dbReference>
<dbReference type="OrthoDB" id="448455at2759"/>
<comment type="caution">
    <text evidence="7">The sequence shown here is derived from an EMBL/GenBank/DDBJ whole genome shotgun (WGS) entry which is preliminary data.</text>
</comment>
<dbReference type="Gene3D" id="3.40.50.300">
    <property type="entry name" value="P-loop containing nucleotide triphosphate hydrolases"/>
    <property type="match status" value="1"/>
</dbReference>
<dbReference type="InterPro" id="IPR036770">
    <property type="entry name" value="Ankyrin_rpt-contain_sf"/>
</dbReference>
<dbReference type="SUPFAM" id="SSF48403">
    <property type="entry name" value="Ankyrin repeat"/>
    <property type="match status" value="2"/>
</dbReference>
<dbReference type="STRING" id="2010991.A0A3M2R1C3"/>
<accession>A0A3M2R1C3</accession>
<evidence type="ECO:0000313" key="8">
    <source>
        <dbReference type="Proteomes" id="UP000277212"/>
    </source>
</evidence>
<feature type="repeat" description="ANK" evidence="3">
    <location>
        <begin position="775"/>
        <end position="803"/>
    </location>
</feature>
<evidence type="ECO:0000256" key="3">
    <source>
        <dbReference type="PROSITE-ProRule" id="PRU00023"/>
    </source>
</evidence>
<feature type="repeat" description="ANK" evidence="3">
    <location>
        <begin position="804"/>
        <end position="836"/>
    </location>
</feature>
<dbReference type="Pfam" id="PF12796">
    <property type="entry name" value="Ank_2"/>
    <property type="match status" value="2"/>
</dbReference>
<dbReference type="InterPro" id="IPR056884">
    <property type="entry name" value="NPHP3-like_N"/>
</dbReference>
<dbReference type="InterPro" id="IPR027417">
    <property type="entry name" value="P-loop_NTPase"/>
</dbReference>
<dbReference type="Pfam" id="PF24883">
    <property type="entry name" value="NPHP3_N"/>
    <property type="match status" value="1"/>
</dbReference>
<dbReference type="AlphaFoldDB" id="A0A3M2R1C3"/>
<name>A0A3M2R1C3_9HYPO</name>
<keyword evidence="8" id="KW-1185">Reference proteome</keyword>
<gene>
    <name evidence="7" type="ORF">CDV36_016074</name>
</gene>
<evidence type="ECO:0000256" key="1">
    <source>
        <dbReference type="ARBA" id="ARBA00022737"/>
    </source>
</evidence>
<organism evidence="7 8">
    <name type="scientific">Fusarium kuroshium</name>
    <dbReference type="NCBI Taxonomy" id="2010991"/>
    <lineage>
        <taxon>Eukaryota</taxon>
        <taxon>Fungi</taxon>
        <taxon>Dikarya</taxon>
        <taxon>Ascomycota</taxon>
        <taxon>Pezizomycotina</taxon>
        <taxon>Sordariomycetes</taxon>
        <taxon>Hypocreomycetidae</taxon>
        <taxon>Hypocreales</taxon>
        <taxon>Nectriaceae</taxon>
        <taxon>Fusarium</taxon>
        <taxon>Fusarium solani species complex</taxon>
    </lineage>
</organism>
<evidence type="ECO:0000313" key="7">
    <source>
        <dbReference type="EMBL" id="RMI99067.1"/>
    </source>
</evidence>
<evidence type="ECO:0000259" key="6">
    <source>
        <dbReference type="Pfam" id="PF24883"/>
    </source>
</evidence>
<feature type="region of interest" description="Disordered" evidence="4">
    <location>
        <begin position="979"/>
        <end position="1004"/>
    </location>
</feature>
<dbReference type="PROSITE" id="PS50297">
    <property type="entry name" value="ANK_REP_REGION"/>
    <property type="match status" value="3"/>
</dbReference>
<dbReference type="InterPro" id="IPR002110">
    <property type="entry name" value="Ankyrin_rpt"/>
</dbReference>
<evidence type="ECO:0000256" key="2">
    <source>
        <dbReference type="ARBA" id="ARBA00023043"/>
    </source>
</evidence>
<dbReference type="PROSITE" id="PS50088">
    <property type="entry name" value="ANK_REPEAT"/>
    <property type="match status" value="5"/>
</dbReference>
<keyword evidence="1" id="KW-0677">Repeat</keyword>
<dbReference type="SUPFAM" id="SSF52540">
    <property type="entry name" value="P-loop containing nucleoside triphosphate hydrolases"/>
    <property type="match status" value="1"/>
</dbReference>
<dbReference type="InterPro" id="IPR054471">
    <property type="entry name" value="GPIID_WHD"/>
</dbReference>
<dbReference type="Gene3D" id="1.25.40.20">
    <property type="entry name" value="Ankyrin repeat-containing domain"/>
    <property type="match status" value="3"/>
</dbReference>
<feature type="repeat" description="ANK" evidence="3">
    <location>
        <begin position="903"/>
        <end position="935"/>
    </location>
</feature>
<feature type="domain" description="GPI inositol-deacylase winged helix" evidence="5">
    <location>
        <begin position="268"/>
        <end position="342"/>
    </location>
</feature>
<evidence type="ECO:0000259" key="5">
    <source>
        <dbReference type="Pfam" id="PF22939"/>
    </source>
</evidence>
<feature type="domain" description="Nephrocystin 3-like N-terminal" evidence="6">
    <location>
        <begin position="2"/>
        <end position="150"/>
    </location>
</feature>
<feature type="compositionally biased region" description="Acidic residues" evidence="4">
    <location>
        <begin position="980"/>
        <end position="1004"/>
    </location>
</feature>
<reference evidence="7 8" key="1">
    <citation type="submission" date="2017-06" db="EMBL/GenBank/DDBJ databases">
        <title>Comparative genomic analysis of Ambrosia Fusariam Clade fungi.</title>
        <authorList>
            <person name="Stajich J.E."/>
            <person name="Carrillo J."/>
            <person name="Kijimoto T."/>
            <person name="Eskalen A."/>
            <person name="O'Donnell K."/>
            <person name="Kasson M."/>
        </authorList>
    </citation>
    <scope>NUCLEOTIDE SEQUENCE [LARGE SCALE GENOMIC DNA]</scope>
    <source>
        <strain evidence="7">UCR3666</strain>
    </source>
</reference>
<feature type="repeat" description="ANK" evidence="3">
    <location>
        <begin position="870"/>
        <end position="902"/>
    </location>
</feature>
<keyword evidence="2 3" id="KW-0040">ANK repeat</keyword>